<evidence type="ECO:0000256" key="7">
    <source>
        <dbReference type="RuleBase" id="RU003894"/>
    </source>
</evidence>
<evidence type="ECO:0000256" key="3">
    <source>
        <dbReference type="ARBA" id="ARBA00022454"/>
    </source>
</evidence>
<reference evidence="11" key="1">
    <citation type="submission" date="2016-11" db="UniProtKB">
        <authorList>
            <consortium name="WormBaseParasite"/>
        </authorList>
    </citation>
    <scope>IDENTIFICATION</scope>
</reference>
<dbReference type="InterPro" id="IPR036390">
    <property type="entry name" value="WH_DNA-bd_sf"/>
</dbReference>
<dbReference type="PROSITE" id="PS51504">
    <property type="entry name" value="H15"/>
    <property type="match status" value="1"/>
</dbReference>
<feature type="compositionally biased region" description="Basic residues" evidence="8">
    <location>
        <begin position="150"/>
        <end position="163"/>
    </location>
</feature>
<keyword evidence="3 7" id="KW-0158">Chromosome</keyword>
<feature type="compositionally biased region" description="Low complexity" evidence="8">
    <location>
        <begin position="239"/>
        <end position="254"/>
    </location>
</feature>
<feature type="domain" description="H15" evidence="9">
    <location>
        <begin position="43"/>
        <end position="119"/>
    </location>
</feature>
<dbReference type="Pfam" id="PF00538">
    <property type="entry name" value="Linker_histone"/>
    <property type="match status" value="1"/>
</dbReference>
<dbReference type="GO" id="GO:0030527">
    <property type="term" value="F:structural constituent of chromatin"/>
    <property type="evidence" value="ECO:0007669"/>
    <property type="project" value="InterPro"/>
</dbReference>
<feature type="region of interest" description="Disordered" evidence="8">
    <location>
        <begin position="1"/>
        <end position="47"/>
    </location>
</feature>
<dbReference type="GO" id="GO:0005634">
    <property type="term" value="C:nucleus"/>
    <property type="evidence" value="ECO:0007669"/>
    <property type="project" value="UniProtKB-SubCell"/>
</dbReference>
<keyword evidence="4" id="KW-0007">Acetylation</keyword>
<dbReference type="WBParaSite" id="MhA1_Contig492.frz3.gene19">
    <property type="protein sequence ID" value="MhA1_Contig492.frz3.gene19"/>
    <property type="gene ID" value="MhA1_Contig492.frz3.gene19"/>
</dbReference>
<sequence>MSTVAASSPTSVFVQQGAKKSIASKKTKTKSPKTSKKPNAPSDHPPYKLMIKKALSELKQKKGTSRLAILKFIMSNFNLGENTAKINSHLKMALKKGVQTGYLKQIKGIGAGGSFVLGDGKIDETSLKPAVPTKAKKAKSPAKAAGVKKPSVKKAAPKKKTSAKKVVPAKVSPAAVKPAPVAATPVVAVSTPPAAKKVVKPKKAKSAKKAKSPKKLNVAKKSPIKKASARTINAKKPKASGGKKPVKKAAAVST</sequence>
<evidence type="ECO:0000256" key="1">
    <source>
        <dbReference type="ARBA" id="ARBA00004123"/>
    </source>
</evidence>
<dbReference type="Gene3D" id="1.10.10.10">
    <property type="entry name" value="Winged helix-like DNA-binding domain superfamily/Winged helix DNA-binding domain"/>
    <property type="match status" value="1"/>
</dbReference>
<keyword evidence="5 7" id="KW-0238">DNA-binding</keyword>
<dbReference type="GO" id="GO:0006334">
    <property type="term" value="P:nucleosome assembly"/>
    <property type="evidence" value="ECO:0007669"/>
    <property type="project" value="InterPro"/>
</dbReference>
<organism evidence="10 11">
    <name type="scientific">Meloidogyne hapla</name>
    <name type="common">Root-knot nematode worm</name>
    <dbReference type="NCBI Taxonomy" id="6305"/>
    <lineage>
        <taxon>Eukaryota</taxon>
        <taxon>Metazoa</taxon>
        <taxon>Ecdysozoa</taxon>
        <taxon>Nematoda</taxon>
        <taxon>Chromadorea</taxon>
        <taxon>Rhabditida</taxon>
        <taxon>Tylenchina</taxon>
        <taxon>Tylenchomorpha</taxon>
        <taxon>Tylenchoidea</taxon>
        <taxon>Meloidogynidae</taxon>
        <taxon>Meloidogyninae</taxon>
        <taxon>Meloidogyne</taxon>
    </lineage>
</organism>
<dbReference type="GO" id="GO:0003690">
    <property type="term" value="F:double-stranded DNA binding"/>
    <property type="evidence" value="ECO:0007669"/>
    <property type="project" value="TreeGrafter"/>
</dbReference>
<dbReference type="InterPro" id="IPR005818">
    <property type="entry name" value="Histone_H1/H5_H15"/>
</dbReference>
<dbReference type="SMART" id="SM00526">
    <property type="entry name" value="H15"/>
    <property type="match status" value="1"/>
</dbReference>
<evidence type="ECO:0000259" key="9">
    <source>
        <dbReference type="PROSITE" id="PS51504"/>
    </source>
</evidence>
<evidence type="ECO:0000256" key="8">
    <source>
        <dbReference type="SAM" id="MobiDB-lite"/>
    </source>
</evidence>
<dbReference type="PRINTS" id="PR00624">
    <property type="entry name" value="HISTONEH5"/>
</dbReference>
<dbReference type="InterPro" id="IPR036388">
    <property type="entry name" value="WH-like_DNA-bd_sf"/>
</dbReference>
<keyword evidence="10" id="KW-1185">Reference proteome</keyword>
<evidence type="ECO:0000256" key="4">
    <source>
        <dbReference type="ARBA" id="ARBA00022990"/>
    </source>
</evidence>
<protein>
    <submittedName>
        <fullName evidence="11">H15 domain-containing protein</fullName>
    </submittedName>
</protein>
<dbReference type="PANTHER" id="PTHR11467:SF36">
    <property type="entry name" value="HISTONE 24-RELATED"/>
    <property type="match status" value="1"/>
</dbReference>
<evidence type="ECO:0000256" key="6">
    <source>
        <dbReference type="ARBA" id="ARBA00023242"/>
    </source>
</evidence>
<feature type="compositionally biased region" description="Polar residues" evidence="8">
    <location>
        <begin position="1"/>
        <end position="14"/>
    </location>
</feature>
<feature type="region of interest" description="Disordered" evidence="8">
    <location>
        <begin position="129"/>
        <end position="174"/>
    </location>
</feature>
<dbReference type="GO" id="GO:0030261">
    <property type="term" value="P:chromosome condensation"/>
    <property type="evidence" value="ECO:0007669"/>
    <property type="project" value="TreeGrafter"/>
</dbReference>
<dbReference type="AlphaFoldDB" id="A0A1I8BSM7"/>
<feature type="compositionally biased region" description="Basic residues" evidence="8">
    <location>
        <begin position="22"/>
        <end position="36"/>
    </location>
</feature>
<comment type="similarity">
    <text evidence="7">Belongs to the histone H1/H5 family.</text>
</comment>
<dbReference type="InterPro" id="IPR005819">
    <property type="entry name" value="H1/H5"/>
</dbReference>
<comment type="subcellular location">
    <subcellularLocation>
        <location evidence="2">Chromosome</location>
    </subcellularLocation>
    <subcellularLocation>
        <location evidence="1 7">Nucleus</location>
    </subcellularLocation>
</comment>
<dbReference type="CDD" id="cd00073">
    <property type="entry name" value="H15"/>
    <property type="match status" value="1"/>
</dbReference>
<proteinExistence type="inferred from homology"/>
<evidence type="ECO:0000256" key="2">
    <source>
        <dbReference type="ARBA" id="ARBA00004286"/>
    </source>
</evidence>
<dbReference type="GO" id="GO:0045910">
    <property type="term" value="P:negative regulation of DNA recombination"/>
    <property type="evidence" value="ECO:0007669"/>
    <property type="project" value="TreeGrafter"/>
</dbReference>
<dbReference type="FunFam" id="1.10.10.10:FF:000140">
    <property type="entry name" value="Histone H1.0"/>
    <property type="match status" value="1"/>
</dbReference>
<feature type="compositionally biased region" description="Basic residues" evidence="8">
    <location>
        <begin position="197"/>
        <end position="238"/>
    </location>
</feature>
<name>A0A1I8BSM7_MELHA</name>
<feature type="compositionally biased region" description="Low complexity" evidence="8">
    <location>
        <begin position="164"/>
        <end position="174"/>
    </location>
</feature>
<evidence type="ECO:0000313" key="11">
    <source>
        <dbReference type="WBParaSite" id="MhA1_Contig492.frz3.gene19"/>
    </source>
</evidence>
<dbReference type="GO" id="GO:0031492">
    <property type="term" value="F:nucleosomal DNA binding"/>
    <property type="evidence" value="ECO:0007669"/>
    <property type="project" value="TreeGrafter"/>
</dbReference>
<dbReference type="SUPFAM" id="SSF46785">
    <property type="entry name" value="Winged helix' DNA-binding domain"/>
    <property type="match status" value="1"/>
</dbReference>
<dbReference type="PANTHER" id="PTHR11467">
    <property type="entry name" value="HISTONE H1"/>
    <property type="match status" value="1"/>
</dbReference>
<evidence type="ECO:0000313" key="10">
    <source>
        <dbReference type="Proteomes" id="UP000095281"/>
    </source>
</evidence>
<accession>A0A1I8BSM7</accession>
<dbReference type="OMA" id="DCICLEV"/>
<dbReference type="Proteomes" id="UP000095281">
    <property type="component" value="Unplaced"/>
</dbReference>
<dbReference type="GO" id="GO:0000786">
    <property type="term" value="C:nucleosome"/>
    <property type="evidence" value="ECO:0007669"/>
    <property type="project" value="InterPro"/>
</dbReference>
<feature type="region of interest" description="Disordered" evidence="8">
    <location>
        <begin position="190"/>
        <end position="254"/>
    </location>
</feature>
<evidence type="ECO:0000256" key="5">
    <source>
        <dbReference type="ARBA" id="ARBA00023125"/>
    </source>
</evidence>
<keyword evidence="6 7" id="KW-0539">Nucleus</keyword>